<reference evidence="3 4" key="1">
    <citation type="submission" date="2020-11" db="EMBL/GenBank/DDBJ databases">
        <title>Draft genome sequencing of a Lachnospiraceae strain isolated from anoxic soil subjected to BSD treatment.</title>
        <authorList>
            <person name="Uek A."/>
            <person name="Tonouchi A."/>
        </authorList>
    </citation>
    <scope>NUCLEOTIDE SEQUENCE [LARGE SCALE GENOMIC DNA]</scope>
    <source>
        <strain evidence="3 4">TB5</strain>
    </source>
</reference>
<organism evidence="3 4">
    <name type="scientific">Anaeromicropila herbilytica</name>
    <dbReference type="NCBI Taxonomy" id="2785025"/>
    <lineage>
        <taxon>Bacteria</taxon>
        <taxon>Bacillati</taxon>
        <taxon>Bacillota</taxon>
        <taxon>Clostridia</taxon>
        <taxon>Lachnospirales</taxon>
        <taxon>Lachnospiraceae</taxon>
        <taxon>Anaeromicropila</taxon>
    </lineage>
</organism>
<feature type="transmembrane region" description="Helical" evidence="2">
    <location>
        <begin position="101"/>
        <end position="124"/>
    </location>
</feature>
<keyword evidence="2" id="KW-1133">Transmembrane helix</keyword>
<name>A0A7R7IC60_9FIRM</name>
<feature type="region of interest" description="Disordered" evidence="1">
    <location>
        <begin position="210"/>
        <end position="229"/>
    </location>
</feature>
<feature type="transmembrane region" description="Helical" evidence="2">
    <location>
        <begin position="52"/>
        <end position="80"/>
    </location>
</feature>
<keyword evidence="2" id="KW-0812">Transmembrane</keyword>
<feature type="transmembrane region" description="Helical" evidence="2">
    <location>
        <begin position="157"/>
        <end position="181"/>
    </location>
</feature>
<evidence type="ECO:0000256" key="1">
    <source>
        <dbReference type="SAM" id="MobiDB-lite"/>
    </source>
</evidence>
<gene>
    <name evidence="3" type="ORF">bsdtb5_08640</name>
</gene>
<evidence type="ECO:0000256" key="2">
    <source>
        <dbReference type="SAM" id="Phobius"/>
    </source>
</evidence>
<dbReference type="Proteomes" id="UP000595897">
    <property type="component" value="Chromosome"/>
</dbReference>
<dbReference type="AlphaFoldDB" id="A0A7R7IC60"/>
<evidence type="ECO:0000313" key="4">
    <source>
        <dbReference type="Proteomes" id="UP000595897"/>
    </source>
</evidence>
<feature type="compositionally biased region" description="Basic and acidic residues" evidence="1">
    <location>
        <begin position="210"/>
        <end position="223"/>
    </location>
</feature>
<sequence length="229" mass="25241">MNKDPVIRSFIIILLGIILFQMAFNLITGGTGMQDMNSSNMIVNTTSSLDNLVTGLMVLLIKILIIILLVAIIIAVFMWLKKNYFNNVDLSKYMKQNPQMKQILSITGAIVGLFLLIYVSNYVINPTPGYSANVVTSNISSVSNVGGFSGSLGITGVITFLVKILIYVFIISLIISLLAFLKKQLNESGFHISKIINSATEHDVRNQAIKNEEKVTGNEKNKPEPNINE</sequence>
<proteinExistence type="predicted"/>
<feature type="transmembrane region" description="Helical" evidence="2">
    <location>
        <begin position="12"/>
        <end position="32"/>
    </location>
</feature>
<dbReference type="RefSeq" id="WP_271714838.1">
    <property type="nucleotide sequence ID" value="NZ_AP024169.1"/>
</dbReference>
<protein>
    <submittedName>
        <fullName evidence="3">Uncharacterized protein</fullName>
    </submittedName>
</protein>
<keyword evidence="4" id="KW-1185">Reference proteome</keyword>
<evidence type="ECO:0000313" key="3">
    <source>
        <dbReference type="EMBL" id="BCN29569.1"/>
    </source>
</evidence>
<accession>A0A7R7IC60</accession>
<dbReference type="KEGG" id="ahb:bsdtb5_08640"/>
<keyword evidence="2" id="KW-0472">Membrane</keyword>
<dbReference type="EMBL" id="AP024169">
    <property type="protein sequence ID" value="BCN29569.1"/>
    <property type="molecule type" value="Genomic_DNA"/>
</dbReference>